<dbReference type="Proteomes" id="UP001164250">
    <property type="component" value="Chromosome 4"/>
</dbReference>
<gene>
    <name evidence="1" type="ORF">Patl1_20419</name>
</gene>
<name>A0ACC1BI07_9ROSI</name>
<protein>
    <submittedName>
        <fullName evidence="1">Uncharacterized protein</fullName>
    </submittedName>
</protein>
<evidence type="ECO:0000313" key="2">
    <source>
        <dbReference type="Proteomes" id="UP001164250"/>
    </source>
</evidence>
<comment type="caution">
    <text evidence="1">The sequence shown here is derived from an EMBL/GenBank/DDBJ whole genome shotgun (WGS) entry which is preliminary data.</text>
</comment>
<proteinExistence type="predicted"/>
<accession>A0ACC1BI07</accession>
<sequence length="695" mass="76598">MAPKKKPQSPLPIPIGNCEVLINANNFTCRSDHRNTLQISLSKTAKINISVREEVNSKSSGDIYNAKPEEKGKLIFSLISFLNFIVAAAILGKDYMIVLINPKNADDSEKSYLQEVLNIYTRELPTMNYAANTGKQSMFLEKCVLNGKYCTLLLKSKSTEGYEEVVAAITYQIVPADTQYAEVPLAAVSSIYQHEVVVVYVFILYRYVAYIGPKRHSGFGHFLYMELRKRLQGVVIEKVQGFQSIAEVDTKGRTRRLPIKADICKALCFPGGSTLMISHLDKNPSANIPDSLNFCFPLKPCGKSSVLSVNESVEPELDGECNKLPMSQNQISSTAKSCQPEQLVKDGFPREETRLAGFSQGWDLMHSFGDRTTLEKAQRSNMAITAAKIGADTDAIHCTCSAQCAKRRIWEASLPSLKSKKVKGSHHVDCQLDSTSGLVSEGDEALVISGNKSLVEVTPSYPLTSSCIKSSAKDEAVCTTSAGLISKELLSNGECFRIMLMNIAECSKKMQLTKVIENLGGVVTYDGSISSHVVTGKVRKTLNFCTALCSGAWIVSPSWLKQSFREGRFVDELPYILYDEDYVLKYRAELKTAVLRAKARPGGLFKGYNISMAARVQPTVKTLSAIVKSAGGKVIARLDIANEMSKMIYIACEEDMEEALTAVKKGISTFSSEWLMNCIMRQELDLEAPQFAESL</sequence>
<evidence type="ECO:0000313" key="1">
    <source>
        <dbReference type="EMBL" id="KAJ0098482.1"/>
    </source>
</evidence>
<dbReference type="EMBL" id="CM047900">
    <property type="protein sequence ID" value="KAJ0098482.1"/>
    <property type="molecule type" value="Genomic_DNA"/>
</dbReference>
<organism evidence="1 2">
    <name type="scientific">Pistacia atlantica</name>
    <dbReference type="NCBI Taxonomy" id="434234"/>
    <lineage>
        <taxon>Eukaryota</taxon>
        <taxon>Viridiplantae</taxon>
        <taxon>Streptophyta</taxon>
        <taxon>Embryophyta</taxon>
        <taxon>Tracheophyta</taxon>
        <taxon>Spermatophyta</taxon>
        <taxon>Magnoliopsida</taxon>
        <taxon>eudicotyledons</taxon>
        <taxon>Gunneridae</taxon>
        <taxon>Pentapetalae</taxon>
        <taxon>rosids</taxon>
        <taxon>malvids</taxon>
        <taxon>Sapindales</taxon>
        <taxon>Anacardiaceae</taxon>
        <taxon>Pistacia</taxon>
    </lineage>
</organism>
<keyword evidence="2" id="KW-1185">Reference proteome</keyword>
<reference evidence="2" key="1">
    <citation type="journal article" date="2023" name="G3 (Bethesda)">
        <title>Genome assembly and association tests identify interacting loci associated with vigor, precocity, and sex in interspecific pistachio rootstocks.</title>
        <authorList>
            <person name="Palmer W."/>
            <person name="Jacygrad E."/>
            <person name="Sagayaradj S."/>
            <person name="Cavanaugh K."/>
            <person name="Han R."/>
            <person name="Bertier L."/>
            <person name="Beede B."/>
            <person name="Kafkas S."/>
            <person name="Golino D."/>
            <person name="Preece J."/>
            <person name="Michelmore R."/>
        </authorList>
    </citation>
    <scope>NUCLEOTIDE SEQUENCE [LARGE SCALE GENOMIC DNA]</scope>
</reference>